<reference evidence="6" key="1">
    <citation type="submission" date="2021-03" db="EMBL/GenBank/DDBJ databases">
        <title>Draft genome sequence of rust myrtle Austropuccinia psidii MF-1, a brazilian biotype.</title>
        <authorList>
            <person name="Quecine M.C."/>
            <person name="Pachon D.M.R."/>
            <person name="Bonatelli M.L."/>
            <person name="Correr F.H."/>
            <person name="Franceschini L.M."/>
            <person name="Leite T.F."/>
            <person name="Margarido G.R.A."/>
            <person name="Almeida C.A."/>
            <person name="Ferrarezi J.A."/>
            <person name="Labate C.A."/>
        </authorList>
    </citation>
    <scope>NUCLEOTIDE SEQUENCE</scope>
    <source>
        <strain evidence="6">MF-1</strain>
    </source>
</reference>
<dbReference type="InterPro" id="IPR012337">
    <property type="entry name" value="RNaseH-like_sf"/>
</dbReference>
<evidence type="ECO:0000256" key="1">
    <source>
        <dbReference type="ARBA" id="ARBA00022578"/>
    </source>
</evidence>
<name>A0A9Q3IP74_9BASI</name>
<dbReference type="AlphaFoldDB" id="A0A9Q3IP74"/>
<dbReference type="InterPro" id="IPR001584">
    <property type="entry name" value="Integrase_cat-core"/>
</dbReference>
<dbReference type="PANTHER" id="PTHR42648:SF28">
    <property type="entry name" value="TRANSPOSON-ENCODED PROTEIN WITH RIBONUCLEASE H-LIKE AND RETROVIRUS ZINC FINGER-LIKE DOMAINS"/>
    <property type="match status" value="1"/>
</dbReference>
<keyword evidence="2" id="KW-0694">RNA-binding</keyword>
<comment type="caution">
    <text evidence="6">The sequence shown here is derived from an EMBL/GenBank/DDBJ whole genome shotgun (WGS) entry which is preliminary data.</text>
</comment>
<evidence type="ECO:0000256" key="3">
    <source>
        <dbReference type="ARBA" id="ARBA00048173"/>
    </source>
</evidence>
<keyword evidence="1" id="KW-0815">Transposition</keyword>
<comment type="catalytic activity">
    <reaction evidence="4">
        <text>DNA(n) + a 2'-deoxyribonucleoside 5'-triphosphate = DNA(n+1) + diphosphate</text>
        <dbReference type="Rhea" id="RHEA:22508"/>
        <dbReference type="Rhea" id="RHEA-COMP:17339"/>
        <dbReference type="Rhea" id="RHEA-COMP:17340"/>
        <dbReference type="ChEBI" id="CHEBI:33019"/>
        <dbReference type="ChEBI" id="CHEBI:61560"/>
        <dbReference type="ChEBI" id="CHEBI:173112"/>
        <dbReference type="EC" id="2.7.7.7"/>
    </reaction>
</comment>
<gene>
    <name evidence="6" type="ORF">O181_087149</name>
</gene>
<sequence>MLLIDTPPAARACVSIRPDPLMIHKQLGHPSNFFASKIFPSVNFSNVNCVSCSLLKSHQLPFSGSFPTPANCLDTIHMEICGPISPISHGGNKYVFQLIDGQSCMHFIYLLNSKSESFGKFVEFQRFAENQTGKQIKTVVSNNGSEFFNSKFQEIFLKRGIIHQPTAPYTPQKNPILERGNRTLFEKVRVMLYNYQVPSEWWGEACAMAMFILNRTPTSAISFQTPISRWSSLAMNLSNLHPFGFSAVIHVPKERQTSKVNLTGVLCILENSRLTRLYFSGHADASPNCASNSPVATPALESSESATISGGSEITPVVILACDEFSAPVLSPSPVFSSPILPAGGSQPCHPSFSR</sequence>
<comment type="catalytic activity">
    <reaction evidence="3">
        <text>DNA(n) + a 2'-deoxyribonucleoside 5'-triphosphate = DNA(n+1) + diphosphate</text>
        <dbReference type="Rhea" id="RHEA:22508"/>
        <dbReference type="Rhea" id="RHEA-COMP:17339"/>
        <dbReference type="Rhea" id="RHEA-COMP:17340"/>
        <dbReference type="ChEBI" id="CHEBI:33019"/>
        <dbReference type="ChEBI" id="CHEBI:61560"/>
        <dbReference type="ChEBI" id="CHEBI:173112"/>
        <dbReference type="EC" id="2.7.7.49"/>
    </reaction>
</comment>
<dbReference type="GO" id="GO:0003964">
    <property type="term" value="F:RNA-directed DNA polymerase activity"/>
    <property type="evidence" value="ECO:0007669"/>
    <property type="project" value="UniProtKB-EC"/>
</dbReference>
<dbReference type="GO" id="GO:0003723">
    <property type="term" value="F:RNA binding"/>
    <property type="evidence" value="ECO:0007669"/>
    <property type="project" value="UniProtKB-KW"/>
</dbReference>
<dbReference type="GO" id="GO:0032196">
    <property type="term" value="P:transposition"/>
    <property type="evidence" value="ECO:0007669"/>
    <property type="project" value="UniProtKB-KW"/>
</dbReference>
<evidence type="ECO:0000256" key="2">
    <source>
        <dbReference type="ARBA" id="ARBA00022884"/>
    </source>
</evidence>
<accession>A0A9Q3IP74</accession>
<evidence type="ECO:0000259" key="5">
    <source>
        <dbReference type="PROSITE" id="PS50994"/>
    </source>
</evidence>
<dbReference type="InterPro" id="IPR039537">
    <property type="entry name" value="Retrotran_Ty1/copia-like"/>
</dbReference>
<dbReference type="GO" id="GO:0003887">
    <property type="term" value="F:DNA-directed DNA polymerase activity"/>
    <property type="evidence" value="ECO:0007669"/>
    <property type="project" value="UniProtKB-EC"/>
</dbReference>
<dbReference type="SUPFAM" id="SSF53098">
    <property type="entry name" value="Ribonuclease H-like"/>
    <property type="match status" value="1"/>
</dbReference>
<organism evidence="6 7">
    <name type="scientific">Austropuccinia psidii MF-1</name>
    <dbReference type="NCBI Taxonomy" id="1389203"/>
    <lineage>
        <taxon>Eukaryota</taxon>
        <taxon>Fungi</taxon>
        <taxon>Dikarya</taxon>
        <taxon>Basidiomycota</taxon>
        <taxon>Pucciniomycotina</taxon>
        <taxon>Pucciniomycetes</taxon>
        <taxon>Pucciniales</taxon>
        <taxon>Sphaerophragmiaceae</taxon>
        <taxon>Austropuccinia</taxon>
    </lineage>
</organism>
<dbReference type="GO" id="GO:0015074">
    <property type="term" value="P:DNA integration"/>
    <property type="evidence" value="ECO:0007669"/>
    <property type="project" value="InterPro"/>
</dbReference>
<keyword evidence="7" id="KW-1185">Reference proteome</keyword>
<protein>
    <recommendedName>
        <fullName evidence="5">Integrase catalytic domain-containing protein</fullName>
    </recommendedName>
</protein>
<dbReference type="InterPro" id="IPR036397">
    <property type="entry name" value="RNaseH_sf"/>
</dbReference>
<evidence type="ECO:0000256" key="4">
    <source>
        <dbReference type="ARBA" id="ARBA00049244"/>
    </source>
</evidence>
<dbReference type="GO" id="GO:0005634">
    <property type="term" value="C:nucleus"/>
    <property type="evidence" value="ECO:0007669"/>
    <property type="project" value="UniProtKB-ARBA"/>
</dbReference>
<dbReference type="Proteomes" id="UP000765509">
    <property type="component" value="Unassembled WGS sequence"/>
</dbReference>
<feature type="domain" description="Integrase catalytic" evidence="5">
    <location>
        <begin position="63"/>
        <end position="234"/>
    </location>
</feature>
<dbReference type="Gene3D" id="3.30.420.10">
    <property type="entry name" value="Ribonuclease H-like superfamily/Ribonuclease H"/>
    <property type="match status" value="1"/>
</dbReference>
<evidence type="ECO:0000313" key="7">
    <source>
        <dbReference type="Proteomes" id="UP000765509"/>
    </source>
</evidence>
<proteinExistence type="predicted"/>
<dbReference type="EMBL" id="AVOT02052527">
    <property type="protein sequence ID" value="MBW0547434.1"/>
    <property type="molecule type" value="Genomic_DNA"/>
</dbReference>
<dbReference type="PROSITE" id="PS50994">
    <property type="entry name" value="INTEGRASE"/>
    <property type="match status" value="1"/>
</dbReference>
<dbReference type="OrthoDB" id="413361at2759"/>
<dbReference type="PANTHER" id="PTHR42648">
    <property type="entry name" value="TRANSPOSASE, PUTATIVE-RELATED"/>
    <property type="match status" value="1"/>
</dbReference>
<evidence type="ECO:0000313" key="6">
    <source>
        <dbReference type="EMBL" id="MBW0547434.1"/>
    </source>
</evidence>